<evidence type="ECO:0000256" key="1">
    <source>
        <dbReference type="ARBA" id="ARBA00023015"/>
    </source>
</evidence>
<dbReference type="GO" id="GO:0003677">
    <property type="term" value="F:DNA binding"/>
    <property type="evidence" value="ECO:0007669"/>
    <property type="project" value="UniProtKB-KW"/>
</dbReference>
<organism evidence="5 6">
    <name type="scientific">Actinorhabdospora filicis</name>
    <dbReference type="NCBI Taxonomy" id="1785913"/>
    <lineage>
        <taxon>Bacteria</taxon>
        <taxon>Bacillati</taxon>
        <taxon>Actinomycetota</taxon>
        <taxon>Actinomycetes</taxon>
        <taxon>Micromonosporales</taxon>
        <taxon>Micromonosporaceae</taxon>
        <taxon>Actinorhabdospora</taxon>
    </lineage>
</organism>
<reference evidence="5" key="1">
    <citation type="submission" date="2023-03" db="EMBL/GenBank/DDBJ databases">
        <title>Actinorhabdospora filicis NBRC 111898.</title>
        <authorList>
            <person name="Ichikawa N."/>
            <person name="Sato H."/>
            <person name="Tonouchi N."/>
        </authorList>
    </citation>
    <scope>NUCLEOTIDE SEQUENCE</scope>
    <source>
        <strain evidence="5">NBRC 111898</strain>
    </source>
</reference>
<evidence type="ECO:0000313" key="5">
    <source>
        <dbReference type="EMBL" id="GLZ81660.1"/>
    </source>
</evidence>
<sequence length="320" mass="34342">METLAKRVYERMRAKGEGFGEAATALGVAPERVPGLRRHLSELGLLDPAAEIAVDALAALRRLTDEGDGQLAALAELMAARQRVTGALLRSFVDVASPGRAEIPAEAYGHDPRDRERLRAAVGELARGVRGEVLEMQPPAAWDPAVLESARSHDAAQLAAGARVRVLFVQSSLLDPHVREHLRLRAELGVEVRLTPVVATRMLVFDRRVAVLEGAGDDVRAVIVRGEHVAVPLAALHDHLWTGASSVTDVPRGAQDAQLSEQRRAVLRMLAEGAKDDTIARALGVSTRTVTRVVGELVATLEAGSRFQAGVRAARLGWLD</sequence>
<dbReference type="InterPro" id="IPR039420">
    <property type="entry name" value="WalR-like"/>
</dbReference>
<comment type="caution">
    <text evidence="5">The sequence shown here is derived from an EMBL/GenBank/DDBJ whole genome shotgun (WGS) entry which is preliminary data.</text>
</comment>
<dbReference type="SUPFAM" id="SSF46894">
    <property type="entry name" value="C-terminal effector domain of the bipartite response regulators"/>
    <property type="match status" value="1"/>
</dbReference>
<dbReference type="PANTHER" id="PTHR43214:SF24">
    <property type="entry name" value="TRANSCRIPTIONAL REGULATORY PROTEIN NARL-RELATED"/>
    <property type="match status" value="1"/>
</dbReference>
<accession>A0A9W6STH0</accession>
<dbReference type="SMART" id="SM00421">
    <property type="entry name" value="HTH_LUXR"/>
    <property type="match status" value="1"/>
</dbReference>
<proteinExistence type="predicted"/>
<dbReference type="Gene3D" id="1.10.10.10">
    <property type="entry name" value="Winged helix-like DNA-binding domain superfamily/Winged helix DNA-binding domain"/>
    <property type="match status" value="1"/>
</dbReference>
<keyword evidence="2" id="KW-0238">DNA-binding</keyword>
<keyword evidence="3" id="KW-0804">Transcription</keyword>
<evidence type="ECO:0000313" key="6">
    <source>
        <dbReference type="Proteomes" id="UP001165079"/>
    </source>
</evidence>
<dbReference type="Pfam" id="PF00196">
    <property type="entry name" value="GerE"/>
    <property type="match status" value="1"/>
</dbReference>
<evidence type="ECO:0000256" key="2">
    <source>
        <dbReference type="ARBA" id="ARBA00023125"/>
    </source>
</evidence>
<protein>
    <recommendedName>
        <fullName evidence="4">HTH luxR-type domain-containing protein</fullName>
    </recommendedName>
</protein>
<dbReference type="PANTHER" id="PTHR43214">
    <property type="entry name" value="TWO-COMPONENT RESPONSE REGULATOR"/>
    <property type="match status" value="1"/>
</dbReference>
<dbReference type="AlphaFoldDB" id="A0A9W6STH0"/>
<dbReference type="CDD" id="cd06170">
    <property type="entry name" value="LuxR_C_like"/>
    <property type="match status" value="1"/>
</dbReference>
<keyword evidence="1" id="KW-0805">Transcription regulation</keyword>
<dbReference type="InterPro" id="IPR000792">
    <property type="entry name" value="Tscrpt_reg_LuxR_C"/>
</dbReference>
<dbReference type="Proteomes" id="UP001165079">
    <property type="component" value="Unassembled WGS sequence"/>
</dbReference>
<evidence type="ECO:0000256" key="3">
    <source>
        <dbReference type="ARBA" id="ARBA00023163"/>
    </source>
</evidence>
<dbReference type="InterPro" id="IPR036388">
    <property type="entry name" value="WH-like_DNA-bd_sf"/>
</dbReference>
<feature type="domain" description="HTH luxR-type" evidence="4">
    <location>
        <begin position="252"/>
        <end position="317"/>
    </location>
</feature>
<keyword evidence="6" id="KW-1185">Reference proteome</keyword>
<evidence type="ECO:0000259" key="4">
    <source>
        <dbReference type="PROSITE" id="PS50043"/>
    </source>
</evidence>
<dbReference type="EMBL" id="BSTX01000006">
    <property type="protein sequence ID" value="GLZ81660.1"/>
    <property type="molecule type" value="Genomic_DNA"/>
</dbReference>
<name>A0A9W6STH0_9ACTN</name>
<dbReference type="InterPro" id="IPR016032">
    <property type="entry name" value="Sig_transdc_resp-reg_C-effctor"/>
</dbReference>
<dbReference type="GO" id="GO:0006355">
    <property type="term" value="P:regulation of DNA-templated transcription"/>
    <property type="evidence" value="ECO:0007669"/>
    <property type="project" value="InterPro"/>
</dbReference>
<gene>
    <name evidence="5" type="ORF">Afil01_64670</name>
</gene>
<dbReference type="PROSITE" id="PS50043">
    <property type="entry name" value="HTH_LUXR_2"/>
    <property type="match status" value="1"/>
</dbReference>